<protein>
    <submittedName>
        <fullName evidence="2">Uncharacterized protein</fullName>
    </submittedName>
</protein>
<dbReference type="AlphaFoldDB" id="A0A820Y932"/>
<gene>
    <name evidence="1" type="ORF">KIK155_LOCUS14068</name>
    <name evidence="2" type="ORF">TOA249_LOCUS6883</name>
</gene>
<evidence type="ECO:0000313" key="3">
    <source>
        <dbReference type="Proteomes" id="UP000663838"/>
    </source>
</evidence>
<accession>A0A820Y932</accession>
<evidence type="ECO:0000313" key="2">
    <source>
        <dbReference type="EMBL" id="CAF4546416.1"/>
    </source>
</evidence>
<sequence>MIFTVSLVWSSSSSNATSTKSSALREKENLIHSQTFQPTNEIQNLANLLSCFIRIKRYQVDKDICTPGKNLEGNLELQAQAAEKEERNTTCSQPLNFDTIEITSSIH</sequence>
<name>A0A820Y932_9BILA</name>
<dbReference type="EMBL" id="CAJNYV010002380">
    <property type="protein sequence ID" value="CAF3474511.1"/>
    <property type="molecule type" value="Genomic_DNA"/>
</dbReference>
<dbReference type="Proteomes" id="UP000663838">
    <property type="component" value="Unassembled WGS sequence"/>
</dbReference>
<reference evidence="2" key="1">
    <citation type="submission" date="2021-02" db="EMBL/GenBank/DDBJ databases">
        <authorList>
            <person name="Nowell W R."/>
        </authorList>
    </citation>
    <scope>NUCLEOTIDE SEQUENCE</scope>
</reference>
<comment type="caution">
    <text evidence="2">The sequence shown here is derived from an EMBL/GenBank/DDBJ whole genome shotgun (WGS) entry which is preliminary data.</text>
</comment>
<proteinExistence type="predicted"/>
<dbReference type="EMBL" id="CAJOBS010000300">
    <property type="protein sequence ID" value="CAF4546416.1"/>
    <property type="molecule type" value="Genomic_DNA"/>
</dbReference>
<dbReference type="Proteomes" id="UP000663865">
    <property type="component" value="Unassembled WGS sequence"/>
</dbReference>
<organism evidence="2 3">
    <name type="scientific">Rotaria socialis</name>
    <dbReference type="NCBI Taxonomy" id="392032"/>
    <lineage>
        <taxon>Eukaryota</taxon>
        <taxon>Metazoa</taxon>
        <taxon>Spiralia</taxon>
        <taxon>Gnathifera</taxon>
        <taxon>Rotifera</taxon>
        <taxon>Eurotatoria</taxon>
        <taxon>Bdelloidea</taxon>
        <taxon>Philodinida</taxon>
        <taxon>Philodinidae</taxon>
        <taxon>Rotaria</taxon>
    </lineage>
</organism>
<evidence type="ECO:0000313" key="1">
    <source>
        <dbReference type="EMBL" id="CAF3474511.1"/>
    </source>
</evidence>